<comment type="similarity">
    <text evidence="3">Belongs to the Cu-Zn superoxide dismutase family.</text>
</comment>
<dbReference type="GO" id="GO:0046872">
    <property type="term" value="F:metal ion binding"/>
    <property type="evidence" value="ECO:0007669"/>
    <property type="project" value="InterPro"/>
</dbReference>
<comment type="subcellular location">
    <subcellularLocation>
        <location evidence="1">Cell envelope</location>
    </subcellularLocation>
    <subcellularLocation>
        <location evidence="2">Secreted</location>
    </subcellularLocation>
</comment>
<evidence type="ECO:0000313" key="12">
    <source>
        <dbReference type="EMBL" id="CCH45575.1"/>
    </source>
</evidence>
<dbReference type="eggNOG" id="ENOG502S36H">
    <property type="taxonomic scope" value="Eukaryota"/>
</dbReference>
<feature type="domain" description="Superoxide dismutase copper/zinc binding" evidence="11">
    <location>
        <begin position="46"/>
        <end position="166"/>
    </location>
</feature>
<dbReference type="HOGENOM" id="CLU_063073_1_1_1"/>
<dbReference type="InParanoid" id="K0KJY9"/>
<dbReference type="InterPro" id="IPR001424">
    <property type="entry name" value="SOD_Cu_Zn_dom"/>
</dbReference>
<evidence type="ECO:0000256" key="2">
    <source>
        <dbReference type="ARBA" id="ARBA00004613"/>
    </source>
</evidence>
<dbReference type="EC" id="1.15.1.1" evidence="4"/>
<keyword evidence="5" id="KW-0964">Secreted</keyword>
<dbReference type="Gene3D" id="2.60.40.200">
    <property type="entry name" value="Superoxide dismutase, copper/zinc binding domain"/>
    <property type="match status" value="1"/>
</dbReference>
<evidence type="ECO:0000313" key="13">
    <source>
        <dbReference type="Proteomes" id="UP000009328"/>
    </source>
</evidence>
<proteinExistence type="inferred from homology"/>
<dbReference type="GO" id="GO:0004784">
    <property type="term" value="F:superoxide dismutase activity"/>
    <property type="evidence" value="ECO:0007669"/>
    <property type="project" value="UniProtKB-EC"/>
</dbReference>
<keyword evidence="12" id="KW-0560">Oxidoreductase</keyword>
<reference evidence="12 13" key="1">
    <citation type="journal article" date="2012" name="Eukaryot. Cell">
        <title>Draft genome sequence of Wickerhamomyces ciferrii NRRL Y-1031 F-60-10.</title>
        <authorList>
            <person name="Schneider J."/>
            <person name="Andrea H."/>
            <person name="Blom J."/>
            <person name="Jaenicke S."/>
            <person name="Ruckert C."/>
            <person name="Schorsch C."/>
            <person name="Szczepanowski R."/>
            <person name="Farwick M."/>
            <person name="Goesmann A."/>
            <person name="Puhler A."/>
            <person name="Schaffer S."/>
            <person name="Tauch A."/>
            <person name="Kohler T."/>
            <person name="Brinkrolf K."/>
        </authorList>
    </citation>
    <scope>NUCLEOTIDE SEQUENCE [LARGE SCALE GENOMIC DNA]</scope>
    <source>
        <strain evidence="13">ATCC 14091 / BCRC 22168 / CBS 111 / JCM 3599 / NBRC 0793 / NRRL Y-1031 F-60-10</strain>
    </source>
</reference>
<evidence type="ECO:0000256" key="9">
    <source>
        <dbReference type="ARBA" id="ARBA00049204"/>
    </source>
</evidence>
<accession>K0KJY9</accession>
<comment type="caution">
    <text evidence="12">The sequence shown here is derived from an EMBL/GenBank/DDBJ whole genome shotgun (WGS) entry which is preliminary data.</text>
</comment>
<evidence type="ECO:0000256" key="3">
    <source>
        <dbReference type="ARBA" id="ARBA00010457"/>
    </source>
</evidence>
<evidence type="ECO:0000256" key="4">
    <source>
        <dbReference type="ARBA" id="ARBA00012682"/>
    </source>
</evidence>
<comment type="catalytic activity">
    <reaction evidence="9">
        <text>2 superoxide + 2 H(+) = H2O2 + O2</text>
        <dbReference type="Rhea" id="RHEA:20696"/>
        <dbReference type="ChEBI" id="CHEBI:15378"/>
        <dbReference type="ChEBI" id="CHEBI:15379"/>
        <dbReference type="ChEBI" id="CHEBI:16240"/>
        <dbReference type="ChEBI" id="CHEBI:18421"/>
        <dbReference type="EC" id="1.15.1.1"/>
    </reaction>
</comment>
<keyword evidence="7" id="KW-0843">Virulence</keyword>
<keyword evidence="13" id="KW-1185">Reference proteome</keyword>
<evidence type="ECO:0000256" key="8">
    <source>
        <dbReference type="ARBA" id="ARBA00023157"/>
    </source>
</evidence>
<evidence type="ECO:0000256" key="10">
    <source>
        <dbReference type="SAM" id="SignalP"/>
    </source>
</evidence>
<dbReference type="Pfam" id="PF00080">
    <property type="entry name" value="Sod_Cu"/>
    <property type="match status" value="1"/>
</dbReference>
<protein>
    <recommendedName>
        <fullName evidence="4">superoxide dismutase</fullName>
        <ecNumber evidence="4">1.15.1.1</ecNumber>
    </recommendedName>
</protein>
<dbReference type="PANTHER" id="PTHR20910">
    <property type="entry name" value="AGAP001623-PA"/>
    <property type="match status" value="1"/>
</dbReference>
<dbReference type="Proteomes" id="UP000009328">
    <property type="component" value="Unassembled WGS sequence"/>
</dbReference>
<keyword evidence="6" id="KW-0049">Antioxidant</keyword>
<dbReference type="AlphaFoldDB" id="K0KJY9"/>
<dbReference type="SUPFAM" id="SSF49329">
    <property type="entry name" value="Cu,Zn superoxide dismutase-like"/>
    <property type="match status" value="1"/>
</dbReference>
<evidence type="ECO:0000256" key="1">
    <source>
        <dbReference type="ARBA" id="ARBA00004196"/>
    </source>
</evidence>
<keyword evidence="10" id="KW-0732">Signal</keyword>
<evidence type="ECO:0000259" key="11">
    <source>
        <dbReference type="Pfam" id="PF00080"/>
    </source>
</evidence>
<evidence type="ECO:0000256" key="6">
    <source>
        <dbReference type="ARBA" id="ARBA00022862"/>
    </source>
</evidence>
<dbReference type="STRING" id="1206466.K0KJY9"/>
<evidence type="ECO:0000256" key="7">
    <source>
        <dbReference type="ARBA" id="ARBA00023026"/>
    </source>
</evidence>
<dbReference type="GO" id="GO:0005576">
    <property type="term" value="C:extracellular region"/>
    <property type="evidence" value="ECO:0007669"/>
    <property type="project" value="UniProtKB-SubCell"/>
</dbReference>
<organism evidence="12 13">
    <name type="scientific">Wickerhamomyces ciferrii (strain ATCC 14091 / BCRC 22168 / CBS 111 / JCM 3599 / NBRC 0793 / NRRL Y-1031 F-60-10)</name>
    <name type="common">Yeast</name>
    <name type="synonym">Pichia ciferrii</name>
    <dbReference type="NCBI Taxonomy" id="1206466"/>
    <lineage>
        <taxon>Eukaryota</taxon>
        <taxon>Fungi</taxon>
        <taxon>Dikarya</taxon>
        <taxon>Ascomycota</taxon>
        <taxon>Saccharomycotina</taxon>
        <taxon>Saccharomycetes</taxon>
        <taxon>Phaffomycetales</taxon>
        <taxon>Wickerhamomycetaceae</taxon>
        <taxon>Wickerhamomyces</taxon>
    </lineage>
</organism>
<dbReference type="PANTHER" id="PTHR20910:SF1">
    <property type="entry name" value="SUPEROXIDE DISMUTASE COPPER_ZINC BINDING DOMAIN-CONTAINING PROTEIN"/>
    <property type="match status" value="1"/>
</dbReference>
<dbReference type="FunFam" id="2.60.40.200:FF:000007">
    <property type="entry name" value="Cell surface Cu-only superoxide dismutase 5"/>
    <property type="match status" value="1"/>
</dbReference>
<keyword evidence="8" id="KW-1015">Disulfide bond</keyword>
<dbReference type="InterPro" id="IPR036423">
    <property type="entry name" value="SOD-like_Cu/Zn_dom_sf"/>
</dbReference>
<feature type="chain" id="PRO_5003834851" description="superoxide dismutase" evidence="10">
    <location>
        <begin position="19"/>
        <end position="224"/>
    </location>
</feature>
<evidence type="ECO:0000256" key="5">
    <source>
        <dbReference type="ARBA" id="ARBA00022525"/>
    </source>
</evidence>
<feature type="signal peptide" evidence="10">
    <location>
        <begin position="1"/>
        <end position="18"/>
    </location>
</feature>
<sequence length="224" mass="23525">MVSIKQLFLASLPTLSIASDAKQNSDSPEGSELIANFPQGGSNQIHGYVKFTGLQNGSVQVDAKFENLPKEGGPFQYHIHEAPVPSNGSCLATLAHFNPNHGNKTDCPSQHNNAGCELGDLSGKHGYIPVSQDGSFETSYVDEWLSINPQNDYYFGNGDRSLTLHYANTSRIACANFESKQVGGSNGTNGSSSSVPPVSTADSLGNSVGMSGVAIIAGIAAYLI</sequence>
<dbReference type="EMBL" id="CAIF01000200">
    <property type="protein sequence ID" value="CCH45575.1"/>
    <property type="molecule type" value="Genomic_DNA"/>
</dbReference>
<name>K0KJY9_WICCF</name>
<dbReference type="InterPro" id="IPR053257">
    <property type="entry name" value="Cu-only_SOD"/>
</dbReference>
<gene>
    <name evidence="12" type="ORF">BN7_5157</name>
</gene>